<dbReference type="Pfam" id="PF20228">
    <property type="entry name" value="DUF6587"/>
    <property type="match status" value="1"/>
</dbReference>
<dbReference type="AlphaFoldDB" id="A0A3N7HYL3"/>
<keyword evidence="3" id="KW-1185">Reference proteome</keyword>
<comment type="caution">
    <text evidence="2">The sequence shown here is derived from an EMBL/GenBank/DDBJ whole genome shotgun (WGS) entry which is preliminary data.</text>
</comment>
<keyword evidence="1" id="KW-1133">Transmembrane helix</keyword>
<reference evidence="2 3" key="2">
    <citation type="submission" date="2018-12" db="EMBL/GenBank/DDBJ databases">
        <title>Rhizobacter gummiphilus sp. nov., a rubber-degrading bacterium isolated from the soil of a botanical garden in Japan.</title>
        <authorList>
            <person name="Shunsuke S.S."/>
        </authorList>
    </citation>
    <scope>NUCLEOTIDE SEQUENCE [LARGE SCALE GENOMIC DNA]</scope>
    <source>
        <strain evidence="2 3">S-16</strain>
    </source>
</reference>
<name>A0A3N7HYL3_9BURK</name>
<keyword evidence="1" id="KW-0472">Membrane</keyword>
<gene>
    <name evidence="2" type="ORF">DZC73_03980</name>
</gene>
<feature type="transmembrane region" description="Helical" evidence="1">
    <location>
        <begin position="6"/>
        <end position="27"/>
    </location>
</feature>
<keyword evidence="1" id="KW-0812">Transmembrane</keyword>
<dbReference type="InterPro" id="IPR046494">
    <property type="entry name" value="DUF6587"/>
</dbReference>
<dbReference type="EMBL" id="QUSW01000001">
    <property type="protein sequence ID" value="RQP26201.1"/>
    <property type="molecule type" value="Genomic_DNA"/>
</dbReference>
<evidence type="ECO:0000313" key="2">
    <source>
        <dbReference type="EMBL" id="RQP26201.1"/>
    </source>
</evidence>
<proteinExistence type="predicted"/>
<reference evidence="2 3" key="1">
    <citation type="submission" date="2018-08" db="EMBL/GenBank/DDBJ databases">
        <authorList>
            <person name="Khan S.A."/>
            <person name="Jeon C.O."/>
            <person name="Chun B.H."/>
            <person name="Jeong S.E."/>
        </authorList>
    </citation>
    <scope>NUCLEOTIDE SEQUENCE [LARGE SCALE GENOMIC DNA]</scope>
    <source>
        <strain evidence="2 3">S-16</strain>
    </source>
</reference>
<evidence type="ECO:0000313" key="3">
    <source>
        <dbReference type="Proteomes" id="UP000267464"/>
    </source>
</evidence>
<evidence type="ECO:0000256" key="1">
    <source>
        <dbReference type="SAM" id="Phobius"/>
    </source>
</evidence>
<organism evidence="2 3">
    <name type="scientific">Piscinibacter terrae</name>
    <dbReference type="NCBI Taxonomy" id="2496871"/>
    <lineage>
        <taxon>Bacteria</taxon>
        <taxon>Pseudomonadati</taxon>
        <taxon>Pseudomonadota</taxon>
        <taxon>Betaproteobacteria</taxon>
        <taxon>Burkholderiales</taxon>
        <taxon>Sphaerotilaceae</taxon>
        <taxon>Piscinibacter</taxon>
    </lineage>
</organism>
<accession>A0A3N7HYL3</accession>
<sequence length="86" mass="9214">MVQQMIVGLVVIGCGVYAAWTLMPAGARRVLATHALKLSLPEFARKPLQRAMKPAGACGGCDSCGDEKKTTDAGVKPIRIHRMVKH</sequence>
<dbReference type="RefSeq" id="WP_124538872.1">
    <property type="nucleotide sequence ID" value="NZ_QUSW01000001.1"/>
</dbReference>
<protein>
    <submittedName>
        <fullName evidence="2">Uncharacterized protein</fullName>
    </submittedName>
</protein>
<dbReference type="OrthoDB" id="8814382at2"/>
<dbReference type="Proteomes" id="UP000267464">
    <property type="component" value="Unassembled WGS sequence"/>
</dbReference>